<dbReference type="RefSeq" id="WP_066970989.1">
    <property type="nucleotide sequence ID" value="NZ_LWMT01000050.1"/>
</dbReference>
<sequence length="716" mass="77341">MKSFFKINTRFLLITLSILIAATISISGASATVYDIGDGDSIQSIQNKIDSSVDGDTINFKGVVYNNVNLAVNKSLNLKSDVGTTFKATSKLNDTSASSKYVLDNQANASSKYAAAIYLVEGSSKTNISGFNFVGTYADEDSTFIYGGQKISDITIANNNFTGNGIFTAVNFYGGTSSNGSSSISRLLVENNTFKDFNTSGGNNGAIYFRGVNNLIFAHNSVFNITGNAVQARDVSDSKYLYNNFTNVQGGGSRSGISRVGANGVVDHNIFDACDFGIWVNNAGVNATYNEFKNGITAGIDGSKLDNCSFNLFLNLPAGFNKQTDDQTALYDYGEGNVFYNVIKNVVENTHHGDPLQPANLTISSELSSNSVEQNKNLTYIIKLLNSGNFSAKNIAIKVNIPAGLEVVYNYPSNGNFDIEDNYWYISSLTENTESVLTLTLNALTSGDNYILNASGDYDKGLLIQNITSTEDSLSYLNVTNASTDINNTNNSTNSGDVVKPKTATKIVVSKANGKYSKNVKLTAKLTDNSGKGISNEYVEFYINGKSIGIGKTDSTGYAYLNYNVTKTGKLNITTKFIGDSKYTAINNSNILSVPKYAGITIENIKEGSGKTVKFHVIVKNSGPDKASFKVSLKIPSGFKFTKITKKNSAMKVEYNKKTRTATFTLKSFGVTKKHTTSMVITTKANKTGSYSFKPKVTTPKGLYILSNNKVTYKVK</sequence>
<organism evidence="3 4">
    <name type="scientific">Methanobrevibacter filiformis</name>
    <dbReference type="NCBI Taxonomy" id="55758"/>
    <lineage>
        <taxon>Archaea</taxon>
        <taxon>Methanobacteriati</taxon>
        <taxon>Methanobacteriota</taxon>
        <taxon>Methanomada group</taxon>
        <taxon>Methanobacteria</taxon>
        <taxon>Methanobacteriales</taxon>
        <taxon>Methanobacteriaceae</taxon>
        <taxon>Methanobrevibacter</taxon>
    </lineage>
</organism>
<dbReference type="InterPro" id="IPR006626">
    <property type="entry name" value="PbH1"/>
</dbReference>
<dbReference type="AlphaFoldDB" id="A0A166EV02"/>
<accession>A0A166EV02</accession>
<proteinExistence type="predicted"/>
<dbReference type="InterPro" id="IPR039448">
    <property type="entry name" value="Beta_helix"/>
</dbReference>
<dbReference type="Gene3D" id="2.160.20.10">
    <property type="entry name" value="Single-stranded right-handed beta-helix, Pectin lyase-like"/>
    <property type="match status" value="1"/>
</dbReference>
<feature type="domain" description="DUF11" evidence="1">
    <location>
        <begin position="604"/>
        <end position="711"/>
    </location>
</feature>
<comment type="caution">
    <text evidence="3">The sequence shown here is derived from an EMBL/GenBank/DDBJ whole genome shotgun (WGS) entry which is preliminary data.</text>
</comment>
<protein>
    <recommendedName>
        <fullName evidence="5">Bacterial Ig-like domain protein</fullName>
    </recommendedName>
</protein>
<feature type="domain" description="Right handed beta helix" evidence="2">
    <location>
        <begin position="119"/>
        <end position="287"/>
    </location>
</feature>
<evidence type="ECO:0000259" key="2">
    <source>
        <dbReference type="Pfam" id="PF13229"/>
    </source>
</evidence>
<gene>
    <name evidence="3" type="ORF">MBFIL_03930</name>
</gene>
<dbReference type="InterPro" id="IPR001434">
    <property type="entry name" value="OmcB-like_DUF11"/>
</dbReference>
<dbReference type="SUPFAM" id="SSF51126">
    <property type="entry name" value="Pectin lyase-like"/>
    <property type="match status" value="1"/>
</dbReference>
<dbReference type="EMBL" id="LWMT01000050">
    <property type="protein sequence ID" value="KZX17042.1"/>
    <property type="molecule type" value="Genomic_DNA"/>
</dbReference>
<name>A0A166EV02_9EURY</name>
<dbReference type="InterPro" id="IPR012334">
    <property type="entry name" value="Pectin_lyas_fold"/>
</dbReference>
<dbReference type="Pfam" id="PF01345">
    <property type="entry name" value="DUF11"/>
    <property type="match status" value="2"/>
</dbReference>
<dbReference type="InterPro" id="IPR013783">
    <property type="entry name" value="Ig-like_fold"/>
</dbReference>
<dbReference type="InterPro" id="IPR008964">
    <property type="entry name" value="Invasin/intimin_cell_adhesion"/>
</dbReference>
<evidence type="ECO:0000313" key="3">
    <source>
        <dbReference type="EMBL" id="KZX17042.1"/>
    </source>
</evidence>
<dbReference type="SUPFAM" id="SSF49373">
    <property type="entry name" value="Invasin/intimin cell-adhesion fragments"/>
    <property type="match status" value="1"/>
</dbReference>
<dbReference type="InterPro" id="IPR011050">
    <property type="entry name" value="Pectin_lyase_fold/virulence"/>
</dbReference>
<dbReference type="Pfam" id="PF13229">
    <property type="entry name" value="Beta_helix"/>
    <property type="match status" value="1"/>
</dbReference>
<reference evidence="3 4" key="1">
    <citation type="submission" date="2016-04" db="EMBL/GenBank/DDBJ databases">
        <title>Genome sequence of Methanobrevibacter filiformis DSM 11501.</title>
        <authorList>
            <person name="Poehlein A."/>
            <person name="Seedorf H."/>
            <person name="Daniel R."/>
        </authorList>
    </citation>
    <scope>NUCLEOTIDE SEQUENCE [LARGE SCALE GENOMIC DNA]</scope>
    <source>
        <strain evidence="3 4">DSM 11501</strain>
    </source>
</reference>
<evidence type="ECO:0008006" key="5">
    <source>
        <dbReference type="Google" id="ProtNLM"/>
    </source>
</evidence>
<dbReference type="SMART" id="SM00710">
    <property type="entry name" value="PbH1"/>
    <property type="match status" value="5"/>
</dbReference>
<evidence type="ECO:0000259" key="1">
    <source>
        <dbReference type="Pfam" id="PF01345"/>
    </source>
</evidence>
<dbReference type="PATRIC" id="fig|55758.3.peg.436"/>
<evidence type="ECO:0000313" key="4">
    <source>
        <dbReference type="Proteomes" id="UP000077066"/>
    </source>
</evidence>
<feature type="domain" description="DUF11" evidence="1">
    <location>
        <begin position="361"/>
        <end position="493"/>
    </location>
</feature>
<dbReference type="Proteomes" id="UP000077066">
    <property type="component" value="Unassembled WGS sequence"/>
</dbReference>
<dbReference type="Gene3D" id="2.60.40.10">
    <property type="entry name" value="Immunoglobulins"/>
    <property type="match status" value="1"/>
</dbReference>
<keyword evidence="4" id="KW-1185">Reference proteome</keyword>